<evidence type="ECO:0000256" key="4">
    <source>
        <dbReference type="ARBA" id="ARBA00023136"/>
    </source>
</evidence>
<dbReference type="RefSeq" id="WP_266070500.1">
    <property type="nucleotide sequence ID" value="NZ_JAPJDA010000022.1"/>
</dbReference>
<evidence type="ECO:0000256" key="3">
    <source>
        <dbReference type="ARBA" id="ARBA00022989"/>
    </source>
</evidence>
<feature type="transmembrane region" description="Helical" evidence="5">
    <location>
        <begin position="50"/>
        <end position="69"/>
    </location>
</feature>
<keyword evidence="3 5" id="KW-1133">Transmembrane helix</keyword>
<evidence type="ECO:0008006" key="8">
    <source>
        <dbReference type="Google" id="ProtNLM"/>
    </source>
</evidence>
<dbReference type="EMBL" id="JAPJDA010000022">
    <property type="protein sequence ID" value="MCX2839168.1"/>
    <property type="molecule type" value="Genomic_DNA"/>
</dbReference>
<evidence type="ECO:0000256" key="2">
    <source>
        <dbReference type="ARBA" id="ARBA00022692"/>
    </source>
</evidence>
<reference evidence="6" key="1">
    <citation type="submission" date="2022-11" db="EMBL/GenBank/DDBJ databases">
        <title>Salinimicrobium profundisediminis sp. nov., isolated from deep-sea sediment of the Mariana Trench.</title>
        <authorList>
            <person name="Fu H."/>
        </authorList>
    </citation>
    <scope>NUCLEOTIDE SEQUENCE</scope>
    <source>
        <strain evidence="6">MT39</strain>
    </source>
</reference>
<dbReference type="InterPro" id="IPR019109">
    <property type="entry name" value="MamF_MmsF"/>
</dbReference>
<evidence type="ECO:0000256" key="1">
    <source>
        <dbReference type="ARBA" id="ARBA00004141"/>
    </source>
</evidence>
<feature type="transmembrane region" description="Helical" evidence="5">
    <location>
        <begin position="75"/>
        <end position="93"/>
    </location>
</feature>
<protein>
    <recommendedName>
        <fullName evidence="8">DUF4870 domain-containing protein</fullName>
    </recommendedName>
</protein>
<evidence type="ECO:0000313" key="6">
    <source>
        <dbReference type="EMBL" id="MCX2839168.1"/>
    </source>
</evidence>
<dbReference type="Pfam" id="PF09685">
    <property type="entry name" value="MamF_MmsF"/>
    <property type="match status" value="1"/>
</dbReference>
<dbReference type="AlphaFoldDB" id="A0A9X3I262"/>
<name>A0A9X3I262_9FLAO</name>
<keyword evidence="2 5" id="KW-0812">Transmembrane</keyword>
<comment type="subcellular location">
    <subcellularLocation>
        <location evidence="1">Membrane</location>
        <topology evidence="1">Multi-pass membrane protein</topology>
    </subcellularLocation>
</comment>
<keyword evidence="7" id="KW-1185">Reference proteome</keyword>
<sequence length="117" mass="13007">METGNTQTETQNNKTKDTTVAVIAYLTFIGLIIAFVMNNEKKDAFAAYHIKQSLGLTVCGIAVFAVGMIPVLGWLVSFFGSIFLLYLWIMGLINSINGKLKPVPVLGDKFEEWFRNV</sequence>
<feature type="transmembrane region" description="Helical" evidence="5">
    <location>
        <begin position="20"/>
        <end position="38"/>
    </location>
</feature>
<organism evidence="6 7">
    <name type="scientific">Salinimicrobium profundisediminis</name>
    <dbReference type="NCBI Taxonomy" id="2994553"/>
    <lineage>
        <taxon>Bacteria</taxon>
        <taxon>Pseudomonadati</taxon>
        <taxon>Bacteroidota</taxon>
        <taxon>Flavobacteriia</taxon>
        <taxon>Flavobacteriales</taxon>
        <taxon>Flavobacteriaceae</taxon>
        <taxon>Salinimicrobium</taxon>
    </lineage>
</organism>
<dbReference type="Proteomes" id="UP001148482">
    <property type="component" value="Unassembled WGS sequence"/>
</dbReference>
<comment type="caution">
    <text evidence="6">The sequence shown here is derived from an EMBL/GenBank/DDBJ whole genome shotgun (WGS) entry which is preliminary data.</text>
</comment>
<gene>
    <name evidence="6" type="ORF">OQ279_13515</name>
</gene>
<evidence type="ECO:0000313" key="7">
    <source>
        <dbReference type="Proteomes" id="UP001148482"/>
    </source>
</evidence>
<keyword evidence="4 5" id="KW-0472">Membrane</keyword>
<proteinExistence type="predicted"/>
<accession>A0A9X3I262</accession>
<evidence type="ECO:0000256" key="5">
    <source>
        <dbReference type="SAM" id="Phobius"/>
    </source>
</evidence>